<evidence type="ECO:0000313" key="2">
    <source>
        <dbReference type="EMBL" id="HIY22483.1"/>
    </source>
</evidence>
<protein>
    <submittedName>
        <fullName evidence="2">Uncharacterized protein</fullName>
    </submittedName>
</protein>
<dbReference type="AlphaFoldDB" id="A0A9D1YAX8"/>
<name>A0A9D1YAX8_9FIRM</name>
<sequence>MESIAILKPNMGVLSQKRLALSPFGALAQEFAEELLARAKREEGAWSYVPLDLLEEETAQPAPIQQTTVLQVDLKLVLEALKRETVRTEQLRATERIVERLLQRQKARQEKTVPPASTKPEAASHTPAPKPVTPFQQTLFQTIHQNIHLHLPEQNSLPFSGQSGVVRLTAPGQLGQRASEFSQALRVLREEGKSFAAEEQEAAKNRARSDERRRPQELTFREDSEKETPIQSHSASEARLLRTAERLERMLSSETQSQTHPEKQRTQTVPTAQAVGPKQENPLPEKAVLQKSASGSLHTTNQTHQAPTKVGEHTIETTARQIGTETAQKSGPAARDIRTAAPKTLEGVQAEAGEASTQVQLAPAQEAAQVSAPLPGVELTYRTEEGKEQEEATSPSKQPERSAKSILAEIKQSSSSERKSAPKSPESEMGQTAQAIPTAIPSTLEHIQKESGVQTQPVSAPGTIPAVQRMVEQNANASAE</sequence>
<evidence type="ECO:0000256" key="1">
    <source>
        <dbReference type="SAM" id="MobiDB-lite"/>
    </source>
</evidence>
<feature type="compositionally biased region" description="Polar residues" evidence="1">
    <location>
        <begin position="316"/>
        <end position="329"/>
    </location>
</feature>
<dbReference type="Proteomes" id="UP000823868">
    <property type="component" value="Unassembled WGS sequence"/>
</dbReference>
<feature type="region of interest" description="Disordered" evidence="1">
    <location>
        <begin position="252"/>
        <end position="480"/>
    </location>
</feature>
<reference evidence="2" key="1">
    <citation type="journal article" date="2021" name="PeerJ">
        <title>Extensive microbial diversity within the chicken gut microbiome revealed by metagenomics and culture.</title>
        <authorList>
            <person name="Gilroy R."/>
            <person name="Ravi A."/>
            <person name="Getino M."/>
            <person name="Pursley I."/>
            <person name="Horton D.L."/>
            <person name="Alikhan N.F."/>
            <person name="Baker D."/>
            <person name="Gharbi K."/>
            <person name="Hall N."/>
            <person name="Watson M."/>
            <person name="Adriaenssens E.M."/>
            <person name="Foster-Nyarko E."/>
            <person name="Jarju S."/>
            <person name="Secka A."/>
            <person name="Antonio M."/>
            <person name="Oren A."/>
            <person name="Chaudhuri R.R."/>
            <person name="La Ragione R."/>
            <person name="Hildebrand F."/>
            <person name="Pallen M.J."/>
        </authorList>
    </citation>
    <scope>NUCLEOTIDE SEQUENCE</scope>
    <source>
        <strain evidence="2">ChiBcec16_6824</strain>
    </source>
</reference>
<feature type="region of interest" description="Disordered" evidence="1">
    <location>
        <begin position="104"/>
        <end position="133"/>
    </location>
</feature>
<feature type="compositionally biased region" description="Polar residues" evidence="1">
    <location>
        <begin position="291"/>
        <end position="306"/>
    </location>
</feature>
<comment type="caution">
    <text evidence="2">The sequence shown here is derived from an EMBL/GenBank/DDBJ whole genome shotgun (WGS) entry which is preliminary data.</text>
</comment>
<organism evidence="2 3">
    <name type="scientific">Candidatus Flavonifractor merdigallinarum</name>
    <dbReference type="NCBI Taxonomy" id="2838589"/>
    <lineage>
        <taxon>Bacteria</taxon>
        <taxon>Bacillati</taxon>
        <taxon>Bacillota</taxon>
        <taxon>Clostridia</taxon>
        <taxon>Eubacteriales</taxon>
        <taxon>Oscillospiraceae</taxon>
        <taxon>Flavonifractor</taxon>
    </lineage>
</organism>
<feature type="compositionally biased region" description="Basic and acidic residues" evidence="1">
    <location>
        <begin position="381"/>
        <end position="390"/>
    </location>
</feature>
<feature type="non-terminal residue" evidence="2">
    <location>
        <position position="480"/>
    </location>
</feature>
<evidence type="ECO:0000313" key="3">
    <source>
        <dbReference type="Proteomes" id="UP000823868"/>
    </source>
</evidence>
<gene>
    <name evidence="2" type="ORF">H9841_11365</name>
</gene>
<dbReference type="EMBL" id="DXDX01000204">
    <property type="protein sequence ID" value="HIY22483.1"/>
    <property type="molecule type" value="Genomic_DNA"/>
</dbReference>
<reference evidence="2" key="2">
    <citation type="submission" date="2021-04" db="EMBL/GenBank/DDBJ databases">
        <authorList>
            <person name="Gilroy R."/>
        </authorList>
    </citation>
    <scope>NUCLEOTIDE SEQUENCE</scope>
    <source>
        <strain evidence="2">ChiBcec16_6824</strain>
    </source>
</reference>
<feature type="compositionally biased region" description="Polar residues" evidence="1">
    <location>
        <begin position="471"/>
        <end position="480"/>
    </location>
</feature>
<feature type="compositionally biased region" description="Basic and acidic residues" evidence="1">
    <location>
        <begin position="201"/>
        <end position="228"/>
    </location>
</feature>
<proteinExistence type="predicted"/>
<accession>A0A9D1YAX8</accession>
<feature type="region of interest" description="Disordered" evidence="1">
    <location>
        <begin position="196"/>
        <end position="238"/>
    </location>
</feature>